<protein>
    <submittedName>
        <fullName evidence="4">HAD-like protein</fullName>
    </submittedName>
</protein>
<reference evidence="5" key="1">
    <citation type="journal article" date="2014" name="Nat. Commun.">
        <title>Genomic adaptations of the halophilic Dead Sea filamentous fungus Eurotium rubrum.</title>
        <authorList>
            <person name="Kis-Papo T."/>
            <person name="Weig A.R."/>
            <person name="Riley R."/>
            <person name="Persoh D."/>
            <person name="Salamov A."/>
            <person name="Sun H."/>
            <person name="Lipzen A."/>
            <person name="Wasser S.P."/>
            <person name="Rambold G."/>
            <person name="Grigoriev I.V."/>
            <person name="Nevo E."/>
        </authorList>
    </citation>
    <scope>NUCLEOTIDE SEQUENCE [LARGE SCALE GENOMIC DNA]</scope>
    <source>
        <strain evidence="5">CBS 135680</strain>
    </source>
</reference>
<dbReference type="InterPro" id="IPR023198">
    <property type="entry name" value="PGP-like_dom2"/>
</dbReference>
<evidence type="ECO:0000313" key="5">
    <source>
        <dbReference type="Proteomes" id="UP000019804"/>
    </source>
</evidence>
<dbReference type="Gene3D" id="3.40.50.1000">
    <property type="entry name" value="HAD superfamily/HAD-like"/>
    <property type="match status" value="1"/>
</dbReference>
<gene>
    <name evidence="4" type="ORF">EURHEDRAFT_206123</name>
</gene>
<accession>A0A017SPW1</accession>
<dbReference type="GeneID" id="63693084"/>
<dbReference type="RefSeq" id="XP_040641998.1">
    <property type="nucleotide sequence ID" value="XM_040777960.1"/>
</dbReference>
<name>A0A017SPW1_ASPRC</name>
<dbReference type="GO" id="GO:0046872">
    <property type="term" value="F:metal ion binding"/>
    <property type="evidence" value="ECO:0007669"/>
    <property type="project" value="UniProtKB-KW"/>
</dbReference>
<dbReference type="GO" id="GO:0016791">
    <property type="term" value="F:phosphatase activity"/>
    <property type="evidence" value="ECO:0007669"/>
    <property type="project" value="TreeGrafter"/>
</dbReference>
<dbReference type="EMBL" id="KK088413">
    <property type="protein sequence ID" value="EYE98310.1"/>
    <property type="molecule type" value="Genomic_DNA"/>
</dbReference>
<dbReference type="SFLD" id="SFLDS00003">
    <property type="entry name" value="Haloacid_Dehalogenase"/>
    <property type="match status" value="1"/>
</dbReference>
<dbReference type="HOGENOM" id="CLU_045011_8_4_1"/>
<dbReference type="STRING" id="1388766.A0A017SPW1"/>
<dbReference type="Pfam" id="PF00702">
    <property type="entry name" value="Hydrolase"/>
    <property type="match status" value="1"/>
</dbReference>
<keyword evidence="5" id="KW-1185">Reference proteome</keyword>
<evidence type="ECO:0000313" key="4">
    <source>
        <dbReference type="EMBL" id="EYE98310.1"/>
    </source>
</evidence>
<dbReference type="InterPro" id="IPR051400">
    <property type="entry name" value="HAD-like_hydrolase"/>
</dbReference>
<dbReference type="SUPFAM" id="SSF56784">
    <property type="entry name" value="HAD-like"/>
    <property type="match status" value="1"/>
</dbReference>
<keyword evidence="3" id="KW-0460">Magnesium</keyword>
<evidence type="ECO:0000256" key="3">
    <source>
        <dbReference type="ARBA" id="ARBA00022842"/>
    </source>
</evidence>
<proteinExistence type="predicted"/>
<dbReference type="Gene3D" id="1.10.150.240">
    <property type="entry name" value="Putative phosphatase, domain 2"/>
    <property type="match status" value="1"/>
</dbReference>
<keyword evidence="2" id="KW-0378">Hydrolase</keyword>
<sequence length="260" mass="29034">MSISEEVPAANDPFSRTILALRSVQLTIKSKQYFGFDLDDTLHEFRKASAFASSAVFEAIRRDTGIEMDSLKTAYTEILRSKTASAFTEGKTSTEYRRDRFSLLLQAHGFETFDTILERLLDIYKNSLQAVLELKPGALSLLQTLKRLNKKIIVITEGPQDAQEWTVRELGIAPYIDILVTTNEIGKSKVDGLFSVVLEKYSIDAGDIIYVGDNEVRDVVPARSEGLLAVFYNEHGETRLDEGDGLSVKTLGELEDTLNI</sequence>
<dbReference type="InterPro" id="IPR023214">
    <property type="entry name" value="HAD_sf"/>
</dbReference>
<dbReference type="Proteomes" id="UP000019804">
    <property type="component" value="Unassembled WGS sequence"/>
</dbReference>
<dbReference type="SFLD" id="SFLDG01129">
    <property type="entry name" value="C1.5:_HAD__Beta-PGM__Phosphata"/>
    <property type="match status" value="1"/>
</dbReference>
<dbReference type="PANTHER" id="PTHR46470:SF2">
    <property type="entry name" value="GLYCERALDEHYDE 3-PHOSPHATE PHOSPHATASE"/>
    <property type="match status" value="1"/>
</dbReference>
<dbReference type="AlphaFoldDB" id="A0A017SPW1"/>
<dbReference type="PANTHER" id="PTHR46470">
    <property type="entry name" value="N-ACYLNEURAMINATE-9-PHOSPHATASE"/>
    <property type="match status" value="1"/>
</dbReference>
<evidence type="ECO:0000256" key="2">
    <source>
        <dbReference type="ARBA" id="ARBA00022801"/>
    </source>
</evidence>
<keyword evidence="1" id="KW-0479">Metal-binding</keyword>
<dbReference type="InterPro" id="IPR036412">
    <property type="entry name" value="HAD-like_sf"/>
</dbReference>
<evidence type="ECO:0000256" key="1">
    <source>
        <dbReference type="ARBA" id="ARBA00022723"/>
    </source>
</evidence>
<organism evidence="4 5">
    <name type="scientific">Aspergillus ruber (strain CBS 135680)</name>
    <dbReference type="NCBI Taxonomy" id="1388766"/>
    <lineage>
        <taxon>Eukaryota</taxon>
        <taxon>Fungi</taxon>
        <taxon>Dikarya</taxon>
        <taxon>Ascomycota</taxon>
        <taxon>Pezizomycotina</taxon>
        <taxon>Eurotiomycetes</taxon>
        <taxon>Eurotiomycetidae</taxon>
        <taxon>Eurotiales</taxon>
        <taxon>Aspergillaceae</taxon>
        <taxon>Aspergillus</taxon>
        <taxon>Aspergillus subgen. Aspergillus</taxon>
    </lineage>
</organism>
<dbReference type="OrthoDB" id="1694274at2759"/>